<feature type="domain" description="C2H2-type" evidence="1">
    <location>
        <begin position="201"/>
        <end position="219"/>
    </location>
</feature>
<dbReference type="STRING" id="1231657.A0A1Y2A3R1"/>
<feature type="domain" description="C2H2-type" evidence="1">
    <location>
        <begin position="243"/>
        <end position="266"/>
    </location>
</feature>
<dbReference type="InterPro" id="IPR036236">
    <property type="entry name" value="Znf_C2H2_sf"/>
</dbReference>
<dbReference type="Gene3D" id="3.30.160.60">
    <property type="entry name" value="Classic Zinc Finger"/>
    <property type="match status" value="1"/>
</dbReference>
<evidence type="ECO:0000259" key="1">
    <source>
        <dbReference type="SMART" id="SM00355"/>
    </source>
</evidence>
<feature type="domain" description="C2H2-type" evidence="1">
    <location>
        <begin position="88"/>
        <end position="114"/>
    </location>
</feature>
<reference evidence="2 3" key="1">
    <citation type="submission" date="2016-07" db="EMBL/GenBank/DDBJ databases">
        <title>Pervasive Adenine N6-methylation of Active Genes in Fungi.</title>
        <authorList>
            <consortium name="DOE Joint Genome Institute"/>
            <person name="Mondo S.J."/>
            <person name="Dannebaum R.O."/>
            <person name="Kuo R.C."/>
            <person name="Labutti K."/>
            <person name="Haridas S."/>
            <person name="Kuo A."/>
            <person name="Salamov A."/>
            <person name="Ahrendt S.R."/>
            <person name="Lipzen A."/>
            <person name="Sullivan W."/>
            <person name="Andreopoulos W.B."/>
            <person name="Clum A."/>
            <person name="Lindquist E."/>
            <person name="Daum C."/>
            <person name="Ramamoorthy G.K."/>
            <person name="Gryganskyi A."/>
            <person name="Culley D."/>
            <person name="Magnuson J.K."/>
            <person name="James T.Y."/>
            <person name="O'Malley M.A."/>
            <person name="Stajich J.E."/>
            <person name="Spatafora J.W."/>
            <person name="Visel A."/>
            <person name="Grigoriev I.V."/>
        </authorList>
    </citation>
    <scope>NUCLEOTIDE SEQUENCE [LARGE SCALE GENOMIC DNA]</scope>
    <source>
        <strain evidence="2 3">CBS 115471</strain>
    </source>
</reference>
<dbReference type="EMBL" id="MCFA01000014">
    <property type="protein sequence ID" value="ORY17162.1"/>
    <property type="molecule type" value="Genomic_DNA"/>
</dbReference>
<name>A0A1Y2A3R1_9PLEO</name>
<protein>
    <recommendedName>
        <fullName evidence="1">C2H2-type domain-containing protein</fullName>
    </recommendedName>
</protein>
<accession>A0A1Y2A3R1</accession>
<feature type="domain" description="C2H2-type" evidence="1">
    <location>
        <begin position="120"/>
        <end position="145"/>
    </location>
</feature>
<gene>
    <name evidence="2" type="ORF">BCR34DRAFT_62348</name>
</gene>
<dbReference type="SMART" id="SM00355">
    <property type="entry name" value="ZnF_C2H2"/>
    <property type="match status" value="4"/>
</dbReference>
<evidence type="ECO:0000313" key="3">
    <source>
        <dbReference type="Proteomes" id="UP000193144"/>
    </source>
</evidence>
<dbReference type="InterPro" id="IPR013087">
    <property type="entry name" value="Znf_C2H2_type"/>
</dbReference>
<dbReference type="AlphaFoldDB" id="A0A1Y2A3R1"/>
<comment type="caution">
    <text evidence="2">The sequence shown here is derived from an EMBL/GenBank/DDBJ whole genome shotgun (WGS) entry which is preliminary data.</text>
</comment>
<proteinExistence type="predicted"/>
<dbReference type="OrthoDB" id="3939438at2759"/>
<dbReference type="SUPFAM" id="SSF57667">
    <property type="entry name" value="beta-beta-alpha zinc fingers"/>
    <property type="match status" value="1"/>
</dbReference>
<dbReference type="Proteomes" id="UP000193144">
    <property type="component" value="Unassembled WGS sequence"/>
</dbReference>
<sequence>MNPVLEAVPWMGPTGPPSGPATFQQYLQLDSNQVVPKPEVFPYLEPYSSHASHGEPVERTQDRHRAILPKKNPELLTTTSSQSVSKALRCSHAGCKYKGTFKRAYELKRHMKLHTQPRKYPCPVLNCEYTTSRDDKFQAHIKKGHHEDELTEPPHSLWGCPESLPLGLVKFSARNTLKREALPVLEILSKLPYDERLCPVHKCNDCVKLSEMQKHLQSHSTMERRESLEAIRHGGYDAFNFNIICPICHQHSANHEAFQHHFISSHTILGTGSKIYLLDLVRWHVRFPGKSEPVAEFWSPGTGRSSARTTDLLALAIACTLPRPSESVNHCSLTS</sequence>
<keyword evidence="3" id="KW-1185">Reference proteome</keyword>
<evidence type="ECO:0000313" key="2">
    <source>
        <dbReference type="EMBL" id="ORY17162.1"/>
    </source>
</evidence>
<organism evidence="2 3">
    <name type="scientific">Clohesyomyces aquaticus</name>
    <dbReference type="NCBI Taxonomy" id="1231657"/>
    <lineage>
        <taxon>Eukaryota</taxon>
        <taxon>Fungi</taxon>
        <taxon>Dikarya</taxon>
        <taxon>Ascomycota</taxon>
        <taxon>Pezizomycotina</taxon>
        <taxon>Dothideomycetes</taxon>
        <taxon>Pleosporomycetidae</taxon>
        <taxon>Pleosporales</taxon>
        <taxon>Lindgomycetaceae</taxon>
        <taxon>Clohesyomyces</taxon>
    </lineage>
</organism>